<evidence type="ECO:0000313" key="3">
    <source>
        <dbReference type="EMBL" id="TBN54885.1"/>
    </source>
</evidence>
<proteinExistence type="predicted"/>
<dbReference type="Gene3D" id="3.40.710.10">
    <property type="entry name" value="DD-peptidase/beta-lactamase superfamily"/>
    <property type="match status" value="1"/>
</dbReference>
<dbReference type="Proteomes" id="UP000291613">
    <property type="component" value="Unassembled WGS sequence"/>
</dbReference>
<dbReference type="Pfam" id="PF00905">
    <property type="entry name" value="Transpeptidase"/>
    <property type="match status" value="1"/>
</dbReference>
<keyword evidence="4" id="KW-1185">Reference proteome</keyword>
<evidence type="ECO:0000313" key="4">
    <source>
        <dbReference type="Proteomes" id="UP000291613"/>
    </source>
</evidence>
<organism evidence="3 4">
    <name type="scientific">Hansschlegelia quercus</name>
    <dbReference type="NCBI Taxonomy" id="2528245"/>
    <lineage>
        <taxon>Bacteria</taxon>
        <taxon>Pseudomonadati</taxon>
        <taxon>Pseudomonadota</taxon>
        <taxon>Alphaproteobacteria</taxon>
        <taxon>Hyphomicrobiales</taxon>
        <taxon>Methylopilaceae</taxon>
        <taxon>Hansschlegelia</taxon>
    </lineage>
</organism>
<dbReference type="AlphaFoldDB" id="A0A4Q9GNW6"/>
<dbReference type="InterPro" id="IPR001460">
    <property type="entry name" value="PCN-bd_Tpept"/>
</dbReference>
<sequence length="258" mass="27210">MMALSFAAAPAGAQGPADLPTAFAAAFAGVEACAALRDVAPGAETATSDRMDCARRLPPCATLDIATNVVALDRGVAPDTNAPVRRQPPVAGDPPEGVTLKDAFRRPVPWVYEEIARRVGPDNFVKALGAMRYGDAEQIANRPHPTGLQPQPQLTLSPVEQVEFLARLKRGELPTTAESQARTAELLAAERIGDANFVVKTGACPDVAWAVGWVDRGPRSMIFAIIETGGQGASAEDTVARAKRLMANLGLMPPLEPR</sequence>
<feature type="region of interest" description="Disordered" evidence="1">
    <location>
        <begin position="79"/>
        <end position="99"/>
    </location>
</feature>
<dbReference type="EMBL" id="SIUB01000001">
    <property type="protein sequence ID" value="TBN54885.1"/>
    <property type="molecule type" value="Genomic_DNA"/>
</dbReference>
<evidence type="ECO:0000259" key="2">
    <source>
        <dbReference type="Pfam" id="PF00905"/>
    </source>
</evidence>
<dbReference type="GO" id="GO:0008658">
    <property type="term" value="F:penicillin binding"/>
    <property type="evidence" value="ECO:0007669"/>
    <property type="project" value="InterPro"/>
</dbReference>
<feature type="domain" description="Penicillin-binding protein transpeptidase" evidence="2">
    <location>
        <begin position="94"/>
        <end position="239"/>
    </location>
</feature>
<dbReference type="InterPro" id="IPR012338">
    <property type="entry name" value="Beta-lactam/transpept-like"/>
</dbReference>
<dbReference type="SUPFAM" id="SSF56601">
    <property type="entry name" value="beta-lactamase/transpeptidase-like"/>
    <property type="match status" value="1"/>
</dbReference>
<protein>
    <recommendedName>
        <fullName evidence="2">Penicillin-binding protein transpeptidase domain-containing protein</fullName>
    </recommendedName>
</protein>
<reference evidence="3 4" key="1">
    <citation type="submission" date="2019-02" db="EMBL/GenBank/DDBJ databases">
        <title>Hansschlegelia quercus sp. nov., a novel methylotrophic bacterium from buds of oak (Quercus robur L.).</title>
        <authorList>
            <person name="Agafonova N.V."/>
            <person name="Kaparullina E.N."/>
            <person name="Grouzdev D.S."/>
            <person name="Doronina N.V."/>
        </authorList>
    </citation>
    <scope>NUCLEOTIDE SEQUENCE [LARGE SCALE GENOMIC DNA]</scope>
    <source>
        <strain evidence="3 4">Dub</strain>
    </source>
</reference>
<name>A0A4Q9GNW6_9HYPH</name>
<evidence type="ECO:0000256" key="1">
    <source>
        <dbReference type="SAM" id="MobiDB-lite"/>
    </source>
</evidence>
<gene>
    <name evidence="3" type="ORF">EYR15_01610</name>
</gene>
<accession>A0A4Q9GNW6</accession>
<dbReference type="OrthoDB" id="9762883at2"/>
<comment type="caution">
    <text evidence="3">The sequence shown here is derived from an EMBL/GenBank/DDBJ whole genome shotgun (WGS) entry which is preliminary data.</text>
</comment>